<dbReference type="PANTHER" id="PTHR43400">
    <property type="entry name" value="FUMARATE REDUCTASE"/>
    <property type="match status" value="1"/>
</dbReference>
<dbReference type="InterPro" id="IPR003953">
    <property type="entry name" value="FAD-dep_OxRdtase_2_FAD-bd"/>
</dbReference>
<evidence type="ECO:0000256" key="4">
    <source>
        <dbReference type="ARBA" id="ARBA00023002"/>
    </source>
</evidence>
<sequence>MTTAPVFEPREESEQYEADLVVLGAGGTGIAAALAAAEQGIRVVLLEKGNRPGGAAMFGATGFAAYESDQQREAGETFSVQDAFHAITEYNRHRCNEKLVRAVVGRSGETVSWLEGHGLKTTLAEHDDAHVAPVRAETGILTAHRNARTYHRYASKFGGFKKMLKSFEAMGGTLLTETAATSIEIGDEGEILGIRADKTEAGKPISTPTALSKDATEDLASDENSAPIHVDIRARAVVIGTGGFVGNLELVQKELGPIDASTLHFTGERKSVGTGLDIASAAGGVATADRTLDIPSFTVPGRFSSRALAVLANLPLLWVNTAGKRFIDEAVTYRFGQRGSAVYQQGGHFWMILDSETVEKLSSDGLDLSPAEDHGAPLPPGTVGTPAQPQLVEALGEAVDCGSAYMGTSVEELAGAVGFQAQEFAATVDRYNEAVENGDDDEFFTPASILRHRVSEGPFYAVKVVNTIRGTLGGIRIDERARVLDAHSVPVPGLFAGGNETTGFYGGTYPQIDGLTLAFAFNSGRIAGETAAEYLSR</sequence>
<comment type="caution">
    <text evidence="7">The sequence shown here is derived from an EMBL/GenBank/DDBJ whole genome shotgun (WGS) entry which is preliminary data.</text>
</comment>
<dbReference type="InterPro" id="IPR036188">
    <property type="entry name" value="FAD/NAD-bd_sf"/>
</dbReference>
<dbReference type="RefSeq" id="WP_129315928.1">
    <property type="nucleotide sequence ID" value="NZ_NOIQ01000014.1"/>
</dbReference>
<comment type="cofactor">
    <cofactor evidence="1">
        <name>FAD</name>
        <dbReference type="ChEBI" id="CHEBI:57692"/>
    </cofactor>
</comment>
<reference evidence="7 8" key="1">
    <citation type="submission" date="2019-12" db="EMBL/GenBank/DDBJ databases">
        <authorList>
            <person name="Li J."/>
            <person name="Shi Y."/>
            <person name="Xu G."/>
            <person name="Xiao D."/>
            <person name="Ran X."/>
        </authorList>
    </citation>
    <scope>NUCLEOTIDE SEQUENCE [LARGE SCALE GENOMIC DNA]</scope>
    <source>
        <strain evidence="7 8">JCM 15915</strain>
    </source>
</reference>
<evidence type="ECO:0000256" key="3">
    <source>
        <dbReference type="ARBA" id="ARBA00022827"/>
    </source>
</evidence>
<dbReference type="OrthoDB" id="9813348at2"/>
<dbReference type="Proteomes" id="UP000462152">
    <property type="component" value="Unassembled WGS sequence"/>
</dbReference>
<keyword evidence="8" id="KW-1185">Reference proteome</keyword>
<evidence type="ECO:0000256" key="5">
    <source>
        <dbReference type="SAM" id="MobiDB-lite"/>
    </source>
</evidence>
<dbReference type="InterPro" id="IPR027477">
    <property type="entry name" value="Succ_DH/fumarate_Rdtase_cat_sf"/>
</dbReference>
<evidence type="ECO:0000256" key="2">
    <source>
        <dbReference type="ARBA" id="ARBA00022630"/>
    </source>
</evidence>
<dbReference type="Pfam" id="PF00890">
    <property type="entry name" value="FAD_binding_2"/>
    <property type="match status" value="1"/>
</dbReference>
<dbReference type="SUPFAM" id="SSF56425">
    <property type="entry name" value="Succinate dehydrogenase/fumarate reductase flavoprotein, catalytic domain"/>
    <property type="match status" value="1"/>
</dbReference>
<dbReference type="EMBL" id="WOGT01000005">
    <property type="protein sequence ID" value="MUN55358.1"/>
    <property type="molecule type" value="Genomic_DNA"/>
</dbReference>
<evidence type="ECO:0000313" key="7">
    <source>
        <dbReference type="EMBL" id="MUN55358.1"/>
    </source>
</evidence>
<keyword evidence="4" id="KW-0560">Oxidoreductase</keyword>
<dbReference type="AlphaFoldDB" id="A0A7K1LJK0"/>
<evidence type="ECO:0000259" key="6">
    <source>
        <dbReference type="Pfam" id="PF00890"/>
    </source>
</evidence>
<gene>
    <name evidence="7" type="ORF">GMA10_09075</name>
</gene>
<dbReference type="PANTHER" id="PTHR43400:SF10">
    <property type="entry name" value="3-OXOSTEROID 1-DEHYDROGENASE"/>
    <property type="match status" value="1"/>
</dbReference>
<accession>A0A7K1LJK0</accession>
<organism evidence="7 8">
    <name type="scientific">Rothia koreensis</name>
    <dbReference type="NCBI Taxonomy" id="592378"/>
    <lineage>
        <taxon>Bacteria</taxon>
        <taxon>Bacillati</taxon>
        <taxon>Actinomycetota</taxon>
        <taxon>Actinomycetes</taxon>
        <taxon>Micrococcales</taxon>
        <taxon>Micrococcaceae</taxon>
        <taxon>Rothia</taxon>
    </lineage>
</organism>
<dbReference type="Gene3D" id="3.90.700.10">
    <property type="entry name" value="Succinate dehydrogenase/fumarate reductase flavoprotein, catalytic domain"/>
    <property type="match status" value="1"/>
</dbReference>
<dbReference type="GO" id="GO:0008202">
    <property type="term" value="P:steroid metabolic process"/>
    <property type="evidence" value="ECO:0007669"/>
    <property type="project" value="UniProtKB-ARBA"/>
</dbReference>
<keyword evidence="2" id="KW-0285">Flavoprotein</keyword>
<feature type="region of interest" description="Disordered" evidence="5">
    <location>
        <begin position="363"/>
        <end position="384"/>
    </location>
</feature>
<dbReference type="InterPro" id="IPR050315">
    <property type="entry name" value="FAD-oxidoreductase_2"/>
</dbReference>
<proteinExistence type="predicted"/>
<dbReference type="GO" id="GO:0033765">
    <property type="term" value="F:steroid dehydrogenase activity, acting on the CH-CH group of donors"/>
    <property type="evidence" value="ECO:0007669"/>
    <property type="project" value="UniProtKB-ARBA"/>
</dbReference>
<dbReference type="SUPFAM" id="SSF51905">
    <property type="entry name" value="FAD/NAD(P)-binding domain"/>
    <property type="match status" value="1"/>
</dbReference>
<evidence type="ECO:0000313" key="8">
    <source>
        <dbReference type="Proteomes" id="UP000462152"/>
    </source>
</evidence>
<name>A0A7K1LJK0_9MICC</name>
<protein>
    <submittedName>
        <fullName evidence="7">FAD-dependent oxidoreductase</fullName>
    </submittedName>
</protein>
<evidence type="ECO:0000256" key="1">
    <source>
        <dbReference type="ARBA" id="ARBA00001974"/>
    </source>
</evidence>
<feature type="domain" description="FAD-dependent oxidoreductase 2 FAD-binding" evidence="6">
    <location>
        <begin position="19"/>
        <end position="510"/>
    </location>
</feature>
<keyword evidence="3" id="KW-0274">FAD</keyword>
<dbReference type="Gene3D" id="3.50.50.60">
    <property type="entry name" value="FAD/NAD(P)-binding domain"/>
    <property type="match status" value="1"/>
</dbReference>